<organism evidence="1 2">
    <name type="scientific">Aequoribacter fuscus</name>
    <dbReference type="NCBI Taxonomy" id="2518989"/>
    <lineage>
        <taxon>Bacteria</taxon>
        <taxon>Pseudomonadati</taxon>
        <taxon>Pseudomonadota</taxon>
        <taxon>Gammaproteobacteria</taxon>
        <taxon>Cellvibrionales</taxon>
        <taxon>Halieaceae</taxon>
        <taxon>Aequoribacter</taxon>
    </lineage>
</organism>
<dbReference type="Gene3D" id="3.30.1240.10">
    <property type="match status" value="1"/>
</dbReference>
<sequence length="273" mass="29785">MDLVVFDLDGTLLNAQSQISDYTNRVLTKMAEAGIAYTVATGRTLHGAHAVVSGSGFHLPHIIKNGVLIWNPASGDYSRQCLLTQEEISKVLLAFTDAGVSPFIHTFEPNEHHGVYHAPVMKDYEHKLAAFIERERGSALKPLSAMPPRASIANFSGLGSQEAIDAIVAQIAQEEHLIAYGGPAFEGQNLYWLDVHHCDGNKGAAVLELKRDMGAERIICFGDSDNDLTMFEIADECYAPDNAKPEVKAVATEVIGHHDDDGIARFLEARFDL</sequence>
<protein>
    <submittedName>
        <fullName evidence="1">Haloacid dehalogenase-like hydrolase</fullName>
    </submittedName>
</protein>
<dbReference type="SUPFAM" id="SSF56784">
    <property type="entry name" value="HAD-like"/>
    <property type="match status" value="1"/>
</dbReference>
<gene>
    <name evidence="1" type="ORF">IMCC3088_1605</name>
</gene>
<evidence type="ECO:0000313" key="2">
    <source>
        <dbReference type="Proteomes" id="UP000005615"/>
    </source>
</evidence>
<keyword evidence="1" id="KW-0378">Hydrolase</keyword>
<dbReference type="Pfam" id="PF08282">
    <property type="entry name" value="Hydrolase_3"/>
    <property type="match status" value="1"/>
</dbReference>
<dbReference type="AlphaFoldDB" id="F3L238"/>
<reference evidence="1 2" key="1">
    <citation type="journal article" date="2011" name="J. Bacteriol.">
        <title>Genome sequence of strain IMCC3088, a proteorhodopsin-containing marine bacterium belonging to the OM60/NOR5 clade.</title>
        <authorList>
            <person name="Jang Y."/>
            <person name="Oh H.M."/>
            <person name="Kang I."/>
            <person name="Lee K."/>
            <person name="Yang S.J."/>
            <person name="Cho J.C."/>
        </authorList>
    </citation>
    <scope>NUCLEOTIDE SEQUENCE [LARGE SCALE GENOMIC DNA]</scope>
    <source>
        <strain evidence="1 2">IMCC3088</strain>
    </source>
</reference>
<dbReference type="PROSITE" id="PS01229">
    <property type="entry name" value="COF_2"/>
    <property type="match status" value="1"/>
</dbReference>
<dbReference type="InterPro" id="IPR023214">
    <property type="entry name" value="HAD_sf"/>
</dbReference>
<dbReference type="Gene3D" id="3.40.50.1000">
    <property type="entry name" value="HAD superfamily/HAD-like"/>
    <property type="match status" value="1"/>
</dbReference>
<dbReference type="InterPro" id="IPR036412">
    <property type="entry name" value="HAD-like_sf"/>
</dbReference>
<keyword evidence="2" id="KW-1185">Reference proteome</keyword>
<dbReference type="OrthoDB" id="5498330at2"/>
<evidence type="ECO:0000313" key="1">
    <source>
        <dbReference type="EMBL" id="EGG29601.1"/>
    </source>
</evidence>
<dbReference type="PANTHER" id="PTHR10000:SF8">
    <property type="entry name" value="HAD SUPERFAMILY HYDROLASE-LIKE, TYPE 3"/>
    <property type="match status" value="1"/>
</dbReference>
<dbReference type="STRING" id="2518989.IMCC3088_1605"/>
<dbReference type="EMBL" id="AEIG01000041">
    <property type="protein sequence ID" value="EGG29601.1"/>
    <property type="molecule type" value="Genomic_DNA"/>
</dbReference>
<dbReference type="PANTHER" id="PTHR10000">
    <property type="entry name" value="PHOSPHOSERINE PHOSPHATASE"/>
    <property type="match status" value="1"/>
</dbReference>
<dbReference type="InterPro" id="IPR006379">
    <property type="entry name" value="HAD-SF_hydro_IIB"/>
</dbReference>
<dbReference type="RefSeq" id="WP_009575835.1">
    <property type="nucleotide sequence ID" value="NZ_AEIG01000041.1"/>
</dbReference>
<dbReference type="PROSITE" id="PS01228">
    <property type="entry name" value="COF_1"/>
    <property type="match status" value="1"/>
</dbReference>
<accession>F3L238</accession>
<name>F3L238_9GAMM</name>
<dbReference type="GO" id="GO:0016791">
    <property type="term" value="F:phosphatase activity"/>
    <property type="evidence" value="ECO:0007669"/>
    <property type="project" value="TreeGrafter"/>
</dbReference>
<dbReference type="GO" id="GO:0000287">
    <property type="term" value="F:magnesium ion binding"/>
    <property type="evidence" value="ECO:0007669"/>
    <property type="project" value="TreeGrafter"/>
</dbReference>
<proteinExistence type="predicted"/>
<comment type="caution">
    <text evidence="1">The sequence shown here is derived from an EMBL/GenBank/DDBJ whole genome shotgun (WGS) entry which is preliminary data.</text>
</comment>
<dbReference type="Proteomes" id="UP000005615">
    <property type="component" value="Unassembled WGS sequence"/>
</dbReference>
<dbReference type="eggNOG" id="COG0561">
    <property type="taxonomic scope" value="Bacteria"/>
</dbReference>
<dbReference type="GO" id="GO:0005829">
    <property type="term" value="C:cytosol"/>
    <property type="evidence" value="ECO:0007669"/>
    <property type="project" value="TreeGrafter"/>
</dbReference>
<dbReference type="NCBIfam" id="TIGR01484">
    <property type="entry name" value="HAD-SF-IIB"/>
    <property type="match status" value="1"/>
</dbReference>